<dbReference type="RefSeq" id="WP_073179541.1">
    <property type="nucleotide sequence ID" value="NZ_FQYI01000005.1"/>
</dbReference>
<dbReference type="PANTHER" id="PTHR42978:SF7">
    <property type="entry name" value="METALLO-HYDROLASE RV2300C-RELATED"/>
    <property type="match status" value="1"/>
</dbReference>
<keyword evidence="4" id="KW-0378">Hydrolase</keyword>
<dbReference type="Gene3D" id="3.60.15.10">
    <property type="entry name" value="Ribonuclease Z/Hydroxyacylglutathione hydrolase-like"/>
    <property type="match status" value="1"/>
</dbReference>
<dbReference type="InterPro" id="IPR036866">
    <property type="entry name" value="RibonucZ/Hydroxyglut_hydro"/>
</dbReference>
<protein>
    <submittedName>
        <fullName evidence="7">Metallo-beta-lactamase superfamily protein</fullName>
    </submittedName>
</protein>
<evidence type="ECO:0000256" key="5">
    <source>
        <dbReference type="ARBA" id="ARBA00022833"/>
    </source>
</evidence>
<dbReference type="Proteomes" id="UP000184335">
    <property type="component" value="Unassembled WGS sequence"/>
</dbReference>
<dbReference type="PANTHER" id="PTHR42978">
    <property type="entry name" value="QUORUM-QUENCHING LACTONASE YTNP-RELATED-RELATED"/>
    <property type="match status" value="1"/>
</dbReference>
<accession>A0A1M6ENE8</accession>
<dbReference type="AlphaFoldDB" id="A0A1M6ENE8"/>
<evidence type="ECO:0000256" key="2">
    <source>
        <dbReference type="ARBA" id="ARBA00007749"/>
    </source>
</evidence>
<proteinExistence type="inferred from homology"/>
<dbReference type="InterPro" id="IPR051013">
    <property type="entry name" value="MBL_superfamily_lactonases"/>
</dbReference>
<feature type="domain" description="Metallo-beta-lactamase" evidence="6">
    <location>
        <begin position="66"/>
        <end position="282"/>
    </location>
</feature>
<evidence type="ECO:0000256" key="1">
    <source>
        <dbReference type="ARBA" id="ARBA00001947"/>
    </source>
</evidence>
<evidence type="ECO:0000313" key="7">
    <source>
        <dbReference type="EMBL" id="SHI86964.1"/>
    </source>
</evidence>
<dbReference type="GO" id="GO:0016787">
    <property type="term" value="F:hydrolase activity"/>
    <property type="evidence" value="ECO:0007669"/>
    <property type="project" value="UniProtKB-KW"/>
</dbReference>
<evidence type="ECO:0000313" key="8">
    <source>
        <dbReference type="Proteomes" id="UP000184335"/>
    </source>
</evidence>
<dbReference type="InterPro" id="IPR001279">
    <property type="entry name" value="Metallo-B-lactamas"/>
</dbReference>
<dbReference type="SUPFAM" id="SSF56281">
    <property type="entry name" value="Metallo-hydrolase/oxidoreductase"/>
    <property type="match status" value="1"/>
</dbReference>
<organism evidence="7 8">
    <name type="scientific">Cruoricaptor ignavus</name>
    <dbReference type="NCBI Taxonomy" id="1118202"/>
    <lineage>
        <taxon>Bacteria</taxon>
        <taxon>Pseudomonadati</taxon>
        <taxon>Bacteroidota</taxon>
        <taxon>Flavobacteriia</taxon>
        <taxon>Flavobacteriales</taxon>
        <taxon>Weeksellaceae</taxon>
        <taxon>Cruoricaptor</taxon>
    </lineage>
</organism>
<keyword evidence="5" id="KW-0862">Zinc</keyword>
<dbReference type="GO" id="GO:0046872">
    <property type="term" value="F:metal ion binding"/>
    <property type="evidence" value="ECO:0007669"/>
    <property type="project" value="UniProtKB-KW"/>
</dbReference>
<dbReference type="CDD" id="cd07729">
    <property type="entry name" value="AHL_lactonase_MBL-fold"/>
    <property type="match status" value="1"/>
</dbReference>
<evidence type="ECO:0000256" key="3">
    <source>
        <dbReference type="ARBA" id="ARBA00022723"/>
    </source>
</evidence>
<sequence length="297" mass="34258">MEHLQGILPTFNNVTTTVKLKGKDVKIHGLCTGSVAVKTNFKKKKGFGELAKLNILLDKNYTDYLPIWVWVIEHPDGLIVIDTGENAQVTDLDKYLKSESWFLRFQFKNAAKFQILENQELNHQFENINLNIDDVRLVVLTHLHLDHTDGLKFFPNQEIIVGEIEYKRADSNMPSTYPNWFKPNKVNYKYNKIEIFNQAYPITQGEDLLYIPTPGHTIGHSSILFKTDHFDIIFSGDTSYTQEQVLINELAGVNADYKLTAKTYKNILDYSRLRKTIYLPTHDENAGRRLVSNTFLS</sequence>
<dbReference type="OrthoDB" id="9802248at2"/>
<name>A0A1M6ENE8_9FLAO</name>
<evidence type="ECO:0000259" key="6">
    <source>
        <dbReference type="SMART" id="SM00849"/>
    </source>
</evidence>
<keyword evidence="8" id="KW-1185">Reference proteome</keyword>
<reference evidence="7 8" key="1">
    <citation type="submission" date="2016-11" db="EMBL/GenBank/DDBJ databases">
        <authorList>
            <person name="Jaros S."/>
            <person name="Januszkiewicz K."/>
            <person name="Wedrychowicz H."/>
        </authorList>
    </citation>
    <scope>NUCLEOTIDE SEQUENCE [LARGE SCALE GENOMIC DNA]</scope>
    <source>
        <strain evidence="7 8">DSM 25479</strain>
    </source>
</reference>
<comment type="cofactor">
    <cofactor evidence="1">
        <name>Zn(2+)</name>
        <dbReference type="ChEBI" id="CHEBI:29105"/>
    </cofactor>
</comment>
<dbReference type="SMART" id="SM00849">
    <property type="entry name" value="Lactamase_B"/>
    <property type="match status" value="1"/>
</dbReference>
<comment type="similarity">
    <text evidence="2">Belongs to the metallo-beta-lactamase superfamily.</text>
</comment>
<dbReference type="Pfam" id="PF00753">
    <property type="entry name" value="Lactamase_B"/>
    <property type="match status" value="1"/>
</dbReference>
<dbReference type="STRING" id="1118202.SAMN05443429_105167"/>
<gene>
    <name evidence="7" type="ORF">SAMN05443429_105167</name>
</gene>
<dbReference type="EMBL" id="FQYI01000005">
    <property type="protein sequence ID" value="SHI86964.1"/>
    <property type="molecule type" value="Genomic_DNA"/>
</dbReference>
<evidence type="ECO:0000256" key="4">
    <source>
        <dbReference type="ARBA" id="ARBA00022801"/>
    </source>
</evidence>
<keyword evidence="3" id="KW-0479">Metal-binding</keyword>